<gene>
    <name evidence="1" type="ORF">OJAV_G00221330</name>
</gene>
<dbReference type="AlphaFoldDB" id="A0A3S2P3S5"/>
<reference evidence="1 2" key="1">
    <citation type="submission" date="2018-11" db="EMBL/GenBank/DDBJ databases">
        <authorList>
            <person name="Lopez-Roques C."/>
            <person name="Donnadieu C."/>
            <person name="Bouchez O."/>
            <person name="Klopp C."/>
            <person name="Cabau C."/>
            <person name="Zahm M."/>
        </authorList>
    </citation>
    <scope>NUCLEOTIDE SEQUENCE [LARGE SCALE GENOMIC DNA]</scope>
    <source>
        <strain evidence="1">RS831</strain>
        <tissue evidence="1">Whole body</tissue>
    </source>
</reference>
<name>A0A3S2P3S5_ORYJA</name>
<evidence type="ECO:0000313" key="2">
    <source>
        <dbReference type="Proteomes" id="UP000283210"/>
    </source>
</evidence>
<protein>
    <submittedName>
        <fullName evidence="1">Uncharacterized protein</fullName>
    </submittedName>
</protein>
<accession>A0A3S2P3S5</accession>
<sequence length="68" mass="7177">MKGGRWVKLERLCSCVGDIATGVGIFNTGNLPPSIPSSSLKVVRFVVSAKPLPNLNSSFKDKNITAGC</sequence>
<evidence type="ECO:0000313" key="1">
    <source>
        <dbReference type="EMBL" id="RVE56454.1"/>
    </source>
</evidence>
<keyword evidence="2" id="KW-1185">Reference proteome</keyword>
<dbReference type="EMBL" id="CM012459">
    <property type="protein sequence ID" value="RVE56454.1"/>
    <property type="molecule type" value="Genomic_DNA"/>
</dbReference>
<dbReference type="Proteomes" id="UP000283210">
    <property type="component" value="Chromosome 23"/>
</dbReference>
<organism evidence="1 2">
    <name type="scientific">Oryzias javanicus</name>
    <name type="common">Javanese ricefish</name>
    <name type="synonym">Aplocheilus javanicus</name>
    <dbReference type="NCBI Taxonomy" id="123683"/>
    <lineage>
        <taxon>Eukaryota</taxon>
        <taxon>Metazoa</taxon>
        <taxon>Chordata</taxon>
        <taxon>Craniata</taxon>
        <taxon>Vertebrata</taxon>
        <taxon>Euteleostomi</taxon>
        <taxon>Actinopterygii</taxon>
        <taxon>Neopterygii</taxon>
        <taxon>Teleostei</taxon>
        <taxon>Neoteleostei</taxon>
        <taxon>Acanthomorphata</taxon>
        <taxon>Ovalentaria</taxon>
        <taxon>Atherinomorphae</taxon>
        <taxon>Beloniformes</taxon>
        <taxon>Adrianichthyidae</taxon>
        <taxon>Oryziinae</taxon>
        <taxon>Oryzias</taxon>
    </lineage>
</organism>
<reference evidence="1 2" key="2">
    <citation type="submission" date="2019-01" db="EMBL/GenBank/DDBJ databases">
        <title>A chromosome length genome reference of the Java medaka (oryzias javanicus).</title>
        <authorList>
            <person name="Herpin A."/>
            <person name="Takehana Y."/>
            <person name="Naruse K."/>
            <person name="Ansai S."/>
            <person name="Kawaguchi M."/>
        </authorList>
    </citation>
    <scope>NUCLEOTIDE SEQUENCE [LARGE SCALE GENOMIC DNA]</scope>
    <source>
        <strain evidence="1">RS831</strain>
        <tissue evidence="1">Whole body</tissue>
    </source>
</reference>
<proteinExistence type="predicted"/>